<dbReference type="Proteomes" id="UP001519289">
    <property type="component" value="Unassembled WGS sequence"/>
</dbReference>
<evidence type="ECO:0000256" key="5">
    <source>
        <dbReference type="ARBA" id="ARBA00022989"/>
    </source>
</evidence>
<dbReference type="InterPro" id="IPR022764">
    <property type="entry name" value="Peptidase_S54_rhomboid_dom"/>
</dbReference>
<keyword evidence="9" id="KW-0645">Protease</keyword>
<dbReference type="SUPFAM" id="SSF48452">
    <property type="entry name" value="TPR-like"/>
    <property type="match status" value="1"/>
</dbReference>
<dbReference type="GO" id="GO:0006508">
    <property type="term" value="P:proteolysis"/>
    <property type="evidence" value="ECO:0007669"/>
    <property type="project" value="UniProtKB-KW"/>
</dbReference>
<dbReference type="Pfam" id="PF14559">
    <property type="entry name" value="TPR_19"/>
    <property type="match status" value="1"/>
</dbReference>
<keyword evidence="10" id="KW-1185">Reference proteome</keyword>
<dbReference type="InterPro" id="IPR011990">
    <property type="entry name" value="TPR-like_helical_dom_sf"/>
</dbReference>
<evidence type="ECO:0000256" key="6">
    <source>
        <dbReference type="ARBA" id="ARBA00023136"/>
    </source>
</evidence>
<reference evidence="9 10" key="1">
    <citation type="submission" date="2021-03" db="EMBL/GenBank/DDBJ databases">
        <title>Genomic Encyclopedia of Type Strains, Phase IV (KMG-IV): sequencing the most valuable type-strain genomes for metagenomic binning, comparative biology and taxonomic classification.</title>
        <authorList>
            <person name="Goeker M."/>
        </authorList>
    </citation>
    <scope>NUCLEOTIDE SEQUENCE [LARGE SCALE GENOMIC DNA]</scope>
    <source>
        <strain evidence="9 10">DSM 27138</strain>
    </source>
</reference>
<feature type="transmembrane region" description="Helical" evidence="7">
    <location>
        <begin position="286"/>
        <end position="307"/>
    </location>
</feature>
<dbReference type="Gene3D" id="1.25.40.10">
    <property type="entry name" value="Tetratricopeptide repeat domain"/>
    <property type="match status" value="1"/>
</dbReference>
<gene>
    <name evidence="9" type="ORF">J2Z79_003105</name>
</gene>
<evidence type="ECO:0000256" key="7">
    <source>
        <dbReference type="SAM" id="Phobius"/>
    </source>
</evidence>
<dbReference type="InterPro" id="IPR035952">
    <property type="entry name" value="Rhomboid-like_sf"/>
</dbReference>
<organism evidence="9 10">
    <name type="scientific">Symbiobacterium terraclitae</name>
    <dbReference type="NCBI Taxonomy" id="557451"/>
    <lineage>
        <taxon>Bacteria</taxon>
        <taxon>Bacillati</taxon>
        <taxon>Bacillota</taxon>
        <taxon>Clostridia</taxon>
        <taxon>Eubacteriales</taxon>
        <taxon>Symbiobacteriaceae</taxon>
        <taxon>Symbiobacterium</taxon>
    </lineage>
</organism>
<comment type="subcellular location">
    <subcellularLocation>
        <location evidence="1">Membrane</location>
        <topology evidence="1">Multi-pass membrane protein</topology>
    </subcellularLocation>
</comment>
<evidence type="ECO:0000256" key="3">
    <source>
        <dbReference type="ARBA" id="ARBA00022692"/>
    </source>
</evidence>
<evidence type="ECO:0000259" key="8">
    <source>
        <dbReference type="Pfam" id="PF01694"/>
    </source>
</evidence>
<comment type="caution">
    <text evidence="9">The sequence shown here is derived from an EMBL/GenBank/DDBJ whole genome shotgun (WGS) entry which is preliminary data.</text>
</comment>
<accession>A0ABS4JVT8</accession>
<dbReference type="PANTHER" id="PTHR43731:SF14">
    <property type="entry name" value="PRESENILIN-ASSOCIATED RHOMBOID-LIKE PROTEIN, MITOCHONDRIAL"/>
    <property type="match status" value="1"/>
</dbReference>
<name>A0ABS4JVT8_9FIRM</name>
<evidence type="ECO:0000256" key="4">
    <source>
        <dbReference type="ARBA" id="ARBA00022801"/>
    </source>
</evidence>
<dbReference type="EMBL" id="JAGGLG010000032">
    <property type="protein sequence ID" value="MBP2019663.1"/>
    <property type="molecule type" value="Genomic_DNA"/>
</dbReference>
<dbReference type="PANTHER" id="PTHR43731">
    <property type="entry name" value="RHOMBOID PROTEASE"/>
    <property type="match status" value="1"/>
</dbReference>
<keyword evidence="5 7" id="KW-1133">Transmembrane helix</keyword>
<feature type="transmembrane region" description="Helical" evidence="7">
    <location>
        <begin position="380"/>
        <end position="400"/>
    </location>
</feature>
<evidence type="ECO:0000256" key="1">
    <source>
        <dbReference type="ARBA" id="ARBA00004141"/>
    </source>
</evidence>
<evidence type="ECO:0000313" key="9">
    <source>
        <dbReference type="EMBL" id="MBP2019663.1"/>
    </source>
</evidence>
<keyword evidence="3 7" id="KW-0812">Transmembrane</keyword>
<keyword evidence="4" id="KW-0378">Hydrolase</keyword>
<protein>
    <submittedName>
        <fullName evidence="9">Membrane associated rhomboid family serine protease</fullName>
    </submittedName>
</protein>
<proteinExistence type="inferred from homology"/>
<feature type="transmembrane region" description="Helical" evidence="7">
    <location>
        <begin position="174"/>
        <end position="199"/>
    </location>
</feature>
<sequence>MDLGGYVEAAGQRFGEFGGFAPAAPEALPPMLAQWAGVVLDREEPGLLTRVAVVPLGAGSLLPALRDELAASLAASARARGWETLGLLLLVSESAVTREAYDRVQGLVYSARRVRVVPWIVDLPRGRLYGHRGPPFGVDPDLAVLAAPSPDAPVPEAAAPPAPGLLRRRGTVPWLTVGLTASIVLVWTAMTLLGGGLGATEDSETLYRWGAALRPHLLADGEYWRLLTAGFLHIGAAHLAMNALSLWWVGQVVEALFGPTRMLFIYLFALVAGSAASVMFGPPLVLSAGASGAIFGLLGALVWYRIAGPERQRLQQVPLLVVLILNLGYGLIAHEIVDNWNHVAGLAAGFLAAAAAGVPLTRPSGGPASRPSPVVRGLRLAAALALAGLAAATVAGALPLPGPSQRLATALTAWHGGRLEEAAAGLESVAAAYPGDTHLELTLAWVYLEQGRFGEARGLAERVLAVEPQSAEARRLLRAIEFFAGAGHGGRGSP</sequence>
<dbReference type="SUPFAM" id="SSF144091">
    <property type="entry name" value="Rhomboid-like"/>
    <property type="match status" value="1"/>
</dbReference>
<comment type="similarity">
    <text evidence="2">Belongs to the peptidase S54 family.</text>
</comment>
<dbReference type="Pfam" id="PF01694">
    <property type="entry name" value="Rhomboid"/>
    <property type="match status" value="1"/>
</dbReference>
<feature type="domain" description="Peptidase S54 rhomboid" evidence="8">
    <location>
        <begin position="221"/>
        <end position="354"/>
    </location>
</feature>
<dbReference type="GO" id="GO:0008233">
    <property type="term" value="F:peptidase activity"/>
    <property type="evidence" value="ECO:0007669"/>
    <property type="project" value="UniProtKB-KW"/>
</dbReference>
<feature type="transmembrane region" description="Helical" evidence="7">
    <location>
        <begin position="223"/>
        <end position="250"/>
    </location>
</feature>
<dbReference type="Gene3D" id="1.20.1540.10">
    <property type="entry name" value="Rhomboid-like"/>
    <property type="match status" value="1"/>
</dbReference>
<feature type="transmembrane region" description="Helical" evidence="7">
    <location>
        <begin position="319"/>
        <end position="337"/>
    </location>
</feature>
<evidence type="ECO:0000313" key="10">
    <source>
        <dbReference type="Proteomes" id="UP001519289"/>
    </source>
</evidence>
<dbReference type="RefSeq" id="WP_209467766.1">
    <property type="nucleotide sequence ID" value="NZ_JAGGLG010000032.1"/>
</dbReference>
<feature type="transmembrane region" description="Helical" evidence="7">
    <location>
        <begin position="262"/>
        <end position="280"/>
    </location>
</feature>
<feature type="transmembrane region" description="Helical" evidence="7">
    <location>
        <begin position="343"/>
        <end position="360"/>
    </location>
</feature>
<keyword evidence="6 7" id="KW-0472">Membrane</keyword>
<evidence type="ECO:0000256" key="2">
    <source>
        <dbReference type="ARBA" id="ARBA00009045"/>
    </source>
</evidence>
<dbReference type="InterPro" id="IPR050925">
    <property type="entry name" value="Rhomboid_protease_S54"/>
</dbReference>